<feature type="region of interest" description="Disordered" evidence="5">
    <location>
        <begin position="496"/>
        <end position="551"/>
    </location>
</feature>
<gene>
    <name evidence="8" type="ORF">OHC33_009947</name>
</gene>
<keyword evidence="9" id="KW-1185">Reference proteome</keyword>
<evidence type="ECO:0008006" key="10">
    <source>
        <dbReference type="Google" id="ProtNLM"/>
    </source>
</evidence>
<dbReference type="PROSITE" id="PS50089">
    <property type="entry name" value="ZF_RING_2"/>
    <property type="match status" value="1"/>
</dbReference>
<feature type="compositionally biased region" description="Low complexity" evidence="5">
    <location>
        <begin position="441"/>
        <end position="452"/>
    </location>
</feature>
<dbReference type="PANTHER" id="PTHR23164:SF30">
    <property type="entry name" value="EARLY ENDOSOME ANTIGEN 1"/>
    <property type="match status" value="1"/>
</dbReference>
<keyword evidence="3" id="KW-0862">Zinc</keyword>
<evidence type="ECO:0000313" key="8">
    <source>
        <dbReference type="EMBL" id="KAK5949026.1"/>
    </source>
</evidence>
<evidence type="ECO:0000259" key="7">
    <source>
        <dbReference type="PROSITE" id="PS50178"/>
    </source>
</evidence>
<feature type="region of interest" description="Disordered" evidence="5">
    <location>
        <begin position="392"/>
        <end position="483"/>
    </location>
</feature>
<dbReference type="InterPro" id="IPR001841">
    <property type="entry name" value="Znf_RING"/>
</dbReference>
<evidence type="ECO:0000259" key="6">
    <source>
        <dbReference type="PROSITE" id="PS50089"/>
    </source>
</evidence>
<feature type="compositionally biased region" description="Polar residues" evidence="5">
    <location>
        <begin position="419"/>
        <end position="432"/>
    </location>
</feature>
<accession>A0AAN8I481</accession>
<dbReference type="PANTHER" id="PTHR23164">
    <property type="entry name" value="EARLY ENDOSOME ANTIGEN 1"/>
    <property type="match status" value="1"/>
</dbReference>
<feature type="compositionally biased region" description="Basic and acidic residues" evidence="5">
    <location>
        <begin position="457"/>
        <end position="472"/>
    </location>
</feature>
<dbReference type="SUPFAM" id="SSF57903">
    <property type="entry name" value="FYVE/PHD zinc finger"/>
    <property type="match status" value="1"/>
</dbReference>
<evidence type="ECO:0000256" key="4">
    <source>
        <dbReference type="PROSITE-ProRule" id="PRU00175"/>
    </source>
</evidence>
<comment type="caution">
    <text evidence="8">The sequence shown here is derived from an EMBL/GenBank/DDBJ whole genome shotgun (WGS) entry which is preliminary data.</text>
</comment>
<dbReference type="PROSITE" id="PS50178">
    <property type="entry name" value="ZF_FYVE"/>
    <property type="match status" value="1"/>
</dbReference>
<evidence type="ECO:0000256" key="1">
    <source>
        <dbReference type="ARBA" id="ARBA00022723"/>
    </source>
</evidence>
<dbReference type="SUPFAM" id="SSF57850">
    <property type="entry name" value="RING/U-box"/>
    <property type="match status" value="1"/>
</dbReference>
<name>A0AAN8I481_9EURO</name>
<feature type="domain" description="FYVE-type" evidence="7">
    <location>
        <begin position="178"/>
        <end position="284"/>
    </location>
</feature>
<dbReference type="InterPro" id="IPR017455">
    <property type="entry name" value="Znf_FYVE-rel"/>
</dbReference>
<dbReference type="Pfam" id="PF13639">
    <property type="entry name" value="zf-RING_2"/>
    <property type="match status" value="1"/>
</dbReference>
<keyword evidence="2 4" id="KW-0863">Zinc-finger</keyword>
<feature type="compositionally biased region" description="Polar residues" evidence="5">
    <location>
        <begin position="508"/>
        <end position="527"/>
    </location>
</feature>
<evidence type="ECO:0000256" key="3">
    <source>
        <dbReference type="ARBA" id="ARBA00022833"/>
    </source>
</evidence>
<dbReference type="GO" id="GO:0008270">
    <property type="term" value="F:zinc ion binding"/>
    <property type="evidence" value="ECO:0007669"/>
    <property type="project" value="UniProtKB-KW"/>
</dbReference>
<evidence type="ECO:0000256" key="5">
    <source>
        <dbReference type="SAM" id="MobiDB-lite"/>
    </source>
</evidence>
<sequence length="628" mass="69892">MSRQGTDFSPPLIAQEPALRQTISDSGSSPPIQQSLPRRSHSERVPHYRSSFGPDLNHDLPPLPRPDMSPDARRQTMVALDRKRRLTASAQETGRRRTTTGGLTSRDNRYYQTVPRRDSQRSSASQGGNPEQREVIDLTSSSPPAPGSGGLPPTSPPRQHRTSSNGSRGYVVPRWQPDNEVSECPICRRPFGFLFRRHHCRKCGRVVCNDCSPHRITIPRQYIVHPPGTLEDSLSPSEIPTIDLTRGEDEEEGGYTGLPYRRPNPALGGGEKVRLCNPCVPDPQPELLAILREQPQRHSSFAAGQSRELFGGGPNDLQRSAPPTLTEFPRLQYNMNVPPTLSTENDRQLYARLQHPGTRVHLGMDEEEDESGSSPEVYTTAPRHHIVGLQNRYPPSATPMHSRYYSLDSRQGPLPPLPTFSSRPRFSSMLESTRNHDMQSRPHPSSSTTAPRPARPRIREEDICPVCRRELPPKGPNGEEAERESHIMECILQHDTSTPTQRQPPPASMSTSLPAQSEPQRRTQTFGASGPTLPITTSHATSSSTRPASSRPHALGMIRFVATEKDCTPQPNSDGELDESSVECSICMVEYEVGERLVRLECWCKFHEECIVEWVGRGGGCPLHKINS</sequence>
<dbReference type="InterPro" id="IPR013083">
    <property type="entry name" value="Znf_RING/FYVE/PHD"/>
</dbReference>
<protein>
    <recommendedName>
        <fullName evidence="10">FYVE-domain-containing protein</fullName>
    </recommendedName>
</protein>
<keyword evidence="1" id="KW-0479">Metal-binding</keyword>
<dbReference type="CDD" id="cd15737">
    <property type="entry name" value="FYVE2_Vac1p_like"/>
    <property type="match status" value="1"/>
</dbReference>
<feature type="region of interest" description="Disordered" evidence="5">
    <location>
        <begin position="1"/>
        <end position="174"/>
    </location>
</feature>
<proteinExistence type="predicted"/>
<dbReference type="EMBL" id="JAKLMC020000040">
    <property type="protein sequence ID" value="KAK5949026.1"/>
    <property type="molecule type" value="Genomic_DNA"/>
</dbReference>
<organism evidence="8 9">
    <name type="scientific">Knufia fluminis</name>
    <dbReference type="NCBI Taxonomy" id="191047"/>
    <lineage>
        <taxon>Eukaryota</taxon>
        <taxon>Fungi</taxon>
        <taxon>Dikarya</taxon>
        <taxon>Ascomycota</taxon>
        <taxon>Pezizomycotina</taxon>
        <taxon>Eurotiomycetes</taxon>
        <taxon>Chaetothyriomycetidae</taxon>
        <taxon>Chaetothyriales</taxon>
        <taxon>Trichomeriaceae</taxon>
        <taxon>Knufia</taxon>
    </lineage>
</organism>
<dbReference type="SMART" id="SM00184">
    <property type="entry name" value="RING"/>
    <property type="match status" value="1"/>
</dbReference>
<evidence type="ECO:0000256" key="2">
    <source>
        <dbReference type="ARBA" id="ARBA00022771"/>
    </source>
</evidence>
<dbReference type="Gene3D" id="3.30.40.10">
    <property type="entry name" value="Zinc/RING finger domain, C3HC4 (zinc finger)"/>
    <property type="match status" value="2"/>
</dbReference>
<evidence type="ECO:0000313" key="9">
    <source>
        <dbReference type="Proteomes" id="UP001316803"/>
    </source>
</evidence>
<dbReference type="Proteomes" id="UP001316803">
    <property type="component" value="Unassembled WGS sequence"/>
</dbReference>
<dbReference type="AlphaFoldDB" id="A0AAN8I481"/>
<dbReference type="InterPro" id="IPR011011">
    <property type="entry name" value="Znf_FYVE_PHD"/>
</dbReference>
<feature type="compositionally biased region" description="Low complexity" evidence="5">
    <location>
        <begin position="536"/>
        <end position="551"/>
    </location>
</feature>
<dbReference type="SMART" id="SM00064">
    <property type="entry name" value="FYVE"/>
    <property type="match status" value="1"/>
</dbReference>
<dbReference type="Pfam" id="PF01363">
    <property type="entry name" value="FYVE"/>
    <property type="match status" value="1"/>
</dbReference>
<reference evidence="8 9" key="1">
    <citation type="submission" date="2022-12" db="EMBL/GenBank/DDBJ databases">
        <title>Genomic features and morphological characterization of a novel Knufia sp. strain isolated from spacecraft assembly facility.</title>
        <authorList>
            <person name="Teixeira M."/>
            <person name="Chander A.M."/>
            <person name="Stajich J.E."/>
            <person name="Venkateswaran K."/>
        </authorList>
    </citation>
    <scope>NUCLEOTIDE SEQUENCE [LARGE SCALE GENOMIC DNA]</scope>
    <source>
        <strain evidence="8 9">FJI-L2-BK-P2</strain>
    </source>
</reference>
<dbReference type="InterPro" id="IPR000306">
    <property type="entry name" value="Znf_FYVE"/>
</dbReference>
<feature type="domain" description="RING-type" evidence="6">
    <location>
        <begin position="584"/>
        <end position="625"/>
    </location>
</feature>
<feature type="compositionally biased region" description="Polar residues" evidence="5">
    <location>
        <begin position="21"/>
        <end position="37"/>
    </location>
</feature>